<evidence type="ECO:0000313" key="3">
    <source>
        <dbReference type="Proteomes" id="UP000271193"/>
    </source>
</evidence>
<dbReference type="AlphaFoldDB" id="A0A3G6THJ1"/>
<feature type="domain" description="DUF6759" evidence="1">
    <location>
        <begin position="102"/>
        <end position="196"/>
    </location>
</feature>
<evidence type="ECO:0000259" key="1">
    <source>
        <dbReference type="Pfam" id="PF20545"/>
    </source>
</evidence>
<dbReference type="RefSeq" id="WP_123872506.1">
    <property type="nucleotide sequence ID" value="NZ_CP033932.1"/>
</dbReference>
<dbReference type="Pfam" id="PF20545">
    <property type="entry name" value="DUF6759"/>
    <property type="match status" value="1"/>
</dbReference>
<gene>
    <name evidence="2" type="ORF">EG339_23830</name>
</gene>
<organism evidence="2 3">
    <name type="scientific">Chryseobacterium bernardetii</name>
    <dbReference type="NCBI Taxonomy" id="1241978"/>
    <lineage>
        <taxon>Bacteria</taxon>
        <taxon>Pseudomonadati</taxon>
        <taxon>Bacteroidota</taxon>
        <taxon>Flavobacteriia</taxon>
        <taxon>Flavobacteriales</taxon>
        <taxon>Weeksellaceae</taxon>
        <taxon>Chryseobacterium group</taxon>
        <taxon>Chryseobacterium</taxon>
    </lineage>
</organism>
<dbReference type="GeneID" id="99067834"/>
<dbReference type="InterPro" id="IPR046647">
    <property type="entry name" value="DUF6759"/>
</dbReference>
<dbReference type="KEGG" id="cben:EG339_23830"/>
<reference evidence="3" key="1">
    <citation type="submission" date="2018-11" db="EMBL/GenBank/DDBJ databases">
        <title>Proposal to divide the Flavobacteriaceae and reorganize its genera based on Amino Acid Identity values calculated from whole genome sequences.</title>
        <authorList>
            <person name="Nicholson A.C."/>
            <person name="Gulvik C.A."/>
            <person name="Whitney A.M."/>
            <person name="Humrighouse B.W."/>
            <person name="Bell M."/>
            <person name="Holmes B."/>
            <person name="Steigerwalt A.G."/>
            <person name="Villarma A."/>
            <person name="Sheth M."/>
            <person name="Batra D."/>
            <person name="Pryor J."/>
            <person name="Bernardet J.-F."/>
            <person name="Hugo C."/>
            <person name="Kampfer P."/>
            <person name="Newman J."/>
            <person name="McQuiston J.R."/>
        </authorList>
    </citation>
    <scope>NUCLEOTIDE SEQUENCE [LARGE SCALE GENOMIC DNA]</scope>
    <source>
        <strain evidence="3">G0229</strain>
    </source>
</reference>
<sequence>MKSMTQLLLLVFFSFLYGQKSFNSILKSDNINEIETFLKTAHPDDPRRIVLKKKLIALKNSSWTKPGIGSSMPVRAIAPNTTEYYTDEEKEEFDHLMSETSEEHKEKTVQLLNALFTPNMEGETATFLFQNRTKCNIILRIQSKTEDKATLYNLAVKEGEENFITLKKGKYLIKGKVCGEIYSSEKELNKSLLIELK</sequence>
<proteinExistence type="predicted"/>
<accession>A0A3G6THJ1</accession>
<evidence type="ECO:0000313" key="2">
    <source>
        <dbReference type="EMBL" id="AZB27403.1"/>
    </source>
</evidence>
<dbReference type="EMBL" id="CP033932">
    <property type="protein sequence ID" value="AZB27403.1"/>
    <property type="molecule type" value="Genomic_DNA"/>
</dbReference>
<dbReference type="Proteomes" id="UP000271193">
    <property type="component" value="Chromosome"/>
</dbReference>
<keyword evidence="3" id="KW-1185">Reference proteome</keyword>
<name>A0A3G6THJ1_9FLAO</name>
<protein>
    <recommendedName>
        <fullName evidence="1">DUF6759 domain-containing protein</fullName>
    </recommendedName>
</protein>